<dbReference type="Proteomes" id="UP000694843">
    <property type="component" value="Unplaced"/>
</dbReference>
<feature type="transmembrane region" description="Helical" evidence="2">
    <location>
        <begin position="150"/>
        <end position="173"/>
    </location>
</feature>
<dbReference type="KEGG" id="hazt:108672754"/>
<keyword evidence="2" id="KW-0472">Membrane</keyword>
<reference evidence="4" key="1">
    <citation type="submission" date="2025-08" db="UniProtKB">
        <authorList>
            <consortium name="RefSeq"/>
        </authorList>
    </citation>
    <scope>IDENTIFICATION</scope>
    <source>
        <tissue evidence="4">Whole organism</tissue>
    </source>
</reference>
<feature type="compositionally biased region" description="Acidic residues" evidence="1">
    <location>
        <begin position="45"/>
        <end position="102"/>
    </location>
</feature>
<accession>A0A8B7NQH6</accession>
<protein>
    <submittedName>
        <fullName evidence="4">Uncharacterized protein LOC108672754</fullName>
    </submittedName>
</protein>
<sequence>MATSDEEALTAGSSAQLLPRTPTCPGTQQMLTVLLASARLTIDDVNDDADDDVNDDADDDVNDDADDDVNDDADDDVNDDADDDVNDDADDDVNDDADDDVNDGPSSICLPPHRCHDLPPHRCHDLPPHRCHDLPPHRCHDHSQKMTRALMLLIVAAAASSAAGTASPCYVAYVSKLYGLTLVESCRLQYKTDLDKFTANEKCSWGSPEYDTATCDPILYNYAKCAWKSAGLLKPDNTLDDGAFLTINVKNKCSNDANFAQAYQKCKSSTMQYLFFLRFARCVGNFGP</sequence>
<evidence type="ECO:0000256" key="2">
    <source>
        <dbReference type="SAM" id="Phobius"/>
    </source>
</evidence>
<evidence type="ECO:0000313" key="3">
    <source>
        <dbReference type="Proteomes" id="UP000694843"/>
    </source>
</evidence>
<proteinExistence type="predicted"/>
<organism evidence="3 4">
    <name type="scientific">Hyalella azteca</name>
    <name type="common">Amphipod</name>
    <dbReference type="NCBI Taxonomy" id="294128"/>
    <lineage>
        <taxon>Eukaryota</taxon>
        <taxon>Metazoa</taxon>
        <taxon>Ecdysozoa</taxon>
        <taxon>Arthropoda</taxon>
        <taxon>Crustacea</taxon>
        <taxon>Multicrustacea</taxon>
        <taxon>Malacostraca</taxon>
        <taxon>Eumalacostraca</taxon>
        <taxon>Peracarida</taxon>
        <taxon>Amphipoda</taxon>
        <taxon>Senticaudata</taxon>
        <taxon>Talitrida</taxon>
        <taxon>Talitroidea</taxon>
        <taxon>Hyalellidae</taxon>
        <taxon>Hyalella</taxon>
    </lineage>
</organism>
<keyword evidence="2" id="KW-1133">Transmembrane helix</keyword>
<evidence type="ECO:0000256" key="1">
    <source>
        <dbReference type="SAM" id="MobiDB-lite"/>
    </source>
</evidence>
<name>A0A8B7NQH6_HYAAZ</name>
<keyword evidence="2" id="KW-0812">Transmembrane</keyword>
<keyword evidence="3" id="KW-1185">Reference proteome</keyword>
<gene>
    <name evidence="4" type="primary">LOC108672754</name>
</gene>
<dbReference type="AlphaFoldDB" id="A0A8B7NQH6"/>
<feature type="region of interest" description="Disordered" evidence="1">
    <location>
        <begin position="1"/>
        <end position="24"/>
    </location>
</feature>
<evidence type="ECO:0000313" key="4">
    <source>
        <dbReference type="RefSeq" id="XP_018015967.1"/>
    </source>
</evidence>
<feature type="region of interest" description="Disordered" evidence="1">
    <location>
        <begin position="45"/>
        <end position="105"/>
    </location>
</feature>
<dbReference type="RefSeq" id="XP_018015967.1">
    <property type="nucleotide sequence ID" value="XM_018160478.2"/>
</dbReference>
<dbReference type="GeneID" id="108672754"/>